<sequence>MEENKNINQGSVALISWIIIVFINFFQLLYVKYTLPGKFDWDDVFYYPITSLTIGILLIYLFLLPVFSRIRKLRIGLQIPLFIIHGITYTTIYIVFIFLQIALWSDNLALDSFPDAVHRFFYTDFHNIAKNYFFLLAIYIAVEYVNKRAKTLIKQKELENQLKEVKLQALESKLHPHFLFNALNGITALVNEDPKKAEKVIIELSDLLRFSLEGNLQALITIKEELGFLEKYLSIEKMRYEDQLEITFQIDENVDLGKRDIPPLILQPLLENAIIHGFKGFSRTLKIVIEISANKIRVKNNGSRLRKNIEFGTGLRIVQQRISHHNKLSTINLYEEEDFVVCEISDLDL</sequence>
<dbReference type="InterPro" id="IPR050640">
    <property type="entry name" value="Bact_2-comp_sensor_kinase"/>
</dbReference>
<dbReference type="PANTHER" id="PTHR34220:SF7">
    <property type="entry name" value="SENSOR HISTIDINE KINASE YPDA"/>
    <property type="match status" value="1"/>
</dbReference>
<dbReference type="AlphaFoldDB" id="A0A916JPI6"/>
<keyword evidence="4" id="KW-1185">Reference proteome</keyword>
<dbReference type="GO" id="GO:0016020">
    <property type="term" value="C:membrane"/>
    <property type="evidence" value="ECO:0007669"/>
    <property type="project" value="InterPro"/>
</dbReference>
<dbReference type="InterPro" id="IPR010559">
    <property type="entry name" value="Sig_transdc_His_kin_internal"/>
</dbReference>
<feature type="domain" description="Signal transduction histidine kinase internal region" evidence="2">
    <location>
        <begin position="166"/>
        <end position="244"/>
    </location>
</feature>
<dbReference type="RefSeq" id="WP_258542279.1">
    <property type="nucleotide sequence ID" value="NZ_OU015584.1"/>
</dbReference>
<proteinExistence type="predicted"/>
<keyword evidence="1" id="KW-0472">Membrane</keyword>
<dbReference type="InterPro" id="IPR036890">
    <property type="entry name" value="HATPase_C_sf"/>
</dbReference>
<dbReference type="Gene3D" id="3.30.565.10">
    <property type="entry name" value="Histidine kinase-like ATPase, C-terminal domain"/>
    <property type="match status" value="1"/>
</dbReference>
<dbReference type="SUPFAM" id="SSF55874">
    <property type="entry name" value="ATPase domain of HSP90 chaperone/DNA topoisomerase II/histidine kinase"/>
    <property type="match status" value="1"/>
</dbReference>
<feature type="transmembrane region" description="Helical" evidence="1">
    <location>
        <begin position="12"/>
        <end position="33"/>
    </location>
</feature>
<evidence type="ECO:0000256" key="1">
    <source>
        <dbReference type="SAM" id="Phobius"/>
    </source>
</evidence>
<feature type="transmembrane region" description="Helical" evidence="1">
    <location>
        <begin position="79"/>
        <end position="105"/>
    </location>
</feature>
<gene>
    <name evidence="3" type="ORF">CRYO30217_02069</name>
</gene>
<dbReference type="KEGG" id="ptan:CRYO30217_02069"/>
<feature type="transmembrane region" description="Helical" evidence="1">
    <location>
        <begin position="125"/>
        <end position="146"/>
    </location>
</feature>
<feature type="transmembrane region" description="Helical" evidence="1">
    <location>
        <begin position="45"/>
        <end position="67"/>
    </location>
</feature>
<organism evidence="3 4">
    <name type="scientific">Parvicella tangerina</name>
    <dbReference type="NCBI Taxonomy" id="2829795"/>
    <lineage>
        <taxon>Bacteria</taxon>
        <taxon>Pseudomonadati</taxon>
        <taxon>Bacteroidota</taxon>
        <taxon>Flavobacteriia</taxon>
        <taxon>Flavobacteriales</taxon>
        <taxon>Parvicellaceae</taxon>
        <taxon>Parvicella</taxon>
    </lineage>
</organism>
<protein>
    <recommendedName>
        <fullName evidence="2">Signal transduction histidine kinase internal region domain-containing protein</fullName>
    </recommendedName>
</protein>
<dbReference type="Pfam" id="PF06580">
    <property type="entry name" value="His_kinase"/>
    <property type="match status" value="1"/>
</dbReference>
<name>A0A916JPI6_9FLAO</name>
<dbReference type="Proteomes" id="UP000683507">
    <property type="component" value="Chromosome"/>
</dbReference>
<evidence type="ECO:0000313" key="3">
    <source>
        <dbReference type="EMBL" id="CAG5083020.1"/>
    </source>
</evidence>
<reference evidence="3" key="1">
    <citation type="submission" date="2021-04" db="EMBL/GenBank/DDBJ databases">
        <authorList>
            <person name="Rodrigo-Torres L."/>
            <person name="Arahal R. D."/>
            <person name="Lucena T."/>
        </authorList>
    </citation>
    <scope>NUCLEOTIDE SEQUENCE</scope>
    <source>
        <strain evidence="3">AS29M-1</strain>
    </source>
</reference>
<accession>A0A916JPI6</accession>
<keyword evidence="1" id="KW-0812">Transmembrane</keyword>
<dbReference type="GO" id="GO:0000155">
    <property type="term" value="F:phosphorelay sensor kinase activity"/>
    <property type="evidence" value="ECO:0007669"/>
    <property type="project" value="InterPro"/>
</dbReference>
<dbReference type="EMBL" id="OU015584">
    <property type="protein sequence ID" value="CAG5083020.1"/>
    <property type="molecule type" value="Genomic_DNA"/>
</dbReference>
<evidence type="ECO:0000259" key="2">
    <source>
        <dbReference type="Pfam" id="PF06580"/>
    </source>
</evidence>
<keyword evidence="1" id="KW-1133">Transmembrane helix</keyword>
<dbReference type="PANTHER" id="PTHR34220">
    <property type="entry name" value="SENSOR HISTIDINE KINASE YPDA"/>
    <property type="match status" value="1"/>
</dbReference>
<evidence type="ECO:0000313" key="4">
    <source>
        <dbReference type="Proteomes" id="UP000683507"/>
    </source>
</evidence>